<dbReference type="SMART" id="SM00976">
    <property type="entry name" value="Telo_bind"/>
    <property type="match status" value="1"/>
</dbReference>
<dbReference type="GO" id="GO:0000781">
    <property type="term" value="C:chromosome, telomeric region"/>
    <property type="evidence" value="ECO:0007669"/>
    <property type="project" value="InterPro"/>
</dbReference>
<feature type="compositionally biased region" description="Acidic residues" evidence="1">
    <location>
        <begin position="959"/>
        <end position="976"/>
    </location>
</feature>
<dbReference type="CDD" id="cd04497">
    <property type="entry name" value="hPOT1_OB1_like"/>
    <property type="match status" value="1"/>
</dbReference>
<evidence type="ECO:0000313" key="3">
    <source>
        <dbReference type="EMBL" id="KAK0752030.1"/>
    </source>
</evidence>
<feature type="region of interest" description="Disordered" evidence="1">
    <location>
        <begin position="1086"/>
        <end position="1312"/>
    </location>
</feature>
<organism evidence="3 4">
    <name type="scientific">Schizothecium vesticola</name>
    <dbReference type="NCBI Taxonomy" id="314040"/>
    <lineage>
        <taxon>Eukaryota</taxon>
        <taxon>Fungi</taxon>
        <taxon>Dikarya</taxon>
        <taxon>Ascomycota</taxon>
        <taxon>Pezizomycotina</taxon>
        <taxon>Sordariomycetes</taxon>
        <taxon>Sordariomycetidae</taxon>
        <taxon>Sordariales</taxon>
        <taxon>Schizotheciaceae</taxon>
        <taxon>Schizothecium</taxon>
    </lineage>
</organism>
<feature type="compositionally biased region" description="Acidic residues" evidence="1">
    <location>
        <begin position="595"/>
        <end position="616"/>
    </location>
</feature>
<feature type="compositionally biased region" description="Basic and acidic residues" evidence="1">
    <location>
        <begin position="1192"/>
        <end position="1201"/>
    </location>
</feature>
<proteinExistence type="predicted"/>
<dbReference type="Pfam" id="PF02765">
    <property type="entry name" value="POT1"/>
    <property type="match status" value="1"/>
</dbReference>
<dbReference type="InterPro" id="IPR011564">
    <property type="entry name" value="Telomer_end-bd_POT1/Cdc13"/>
</dbReference>
<dbReference type="GO" id="GO:0003677">
    <property type="term" value="F:DNA binding"/>
    <property type="evidence" value="ECO:0007669"/>
    <property type="project" value="InterPro"/>
</dbReference>
<comment type="caution">
    <text evidence="3">The sequence shown here is derived from an EMBL/GenBank/DDBJ whole genome shotgun (WGS) entry which is preliminary data.</text>
</comment>
<reference evidence="3" key="1">
    <citation type="submission" date="2023-06" db="EMBL/GenBank/DDBJ databases">
        <title>Genome-scale phylogeny and comparative genomics of the fungal order Sordariales.</title>
        <authorList>
            <consortium name="Lawrence Berkeley National Laboratory"/>
            <person name="Hensen N."/>
            <person name="Bonometti L."/>
            <person name="Westerberg I."/>
            <person name="Brannstrom I.O."/>
            <person name="Guillou S."/>
            <person name="Cros-Aarteil S."/>
            <person name="Calhoun S."/>
            <person name="Haridas S."/>
            <person name="Kuo A."/>
            <person name="Mondo S."/>
            <person name="Pangilinan J."/>
            <person name="Riley R."/>
            <person name="LaButti K."/>
            <person name="Andreopoulos B."/>
            <person name="Lipzen A."/>
            <person name="Chen C."/>
            <person name="Yanf M."/>
            <person name="Daum C."/>
            <person name="Ng V."/>
            <person name="Clum A."/>
            <person name="Steindorff A."/>
            <person name="Ohm R."/>
            <person name="Martin F."/>
            <person name="Silar P."/>
            <person name="Natvig D."/>
            <person name="Lalanne C."/>
            <person name="Gautier V."/>
            <person name="Ament-velasquez S.L."/>
            <person name="Kruys A."/>
            <person name="Hutchinson M.I."/>
            <person name="Powell A.J."/>
            <person name="Barry K."/>
            <person name="Miller A.N."/>
            <person name="Grigoriev I.V."/>
            <person name="Debuchy R."/>
            <person name="Gladieux P."/>
            <person name="Thoren M.H."/>
            <person name="Johannesson H."/>
        </authorList>
    </citation>
    <scope>NUCLEOTIDE SEQUENCE</scope>
    <source>
        <strain evidence="3">SMH3187-1</strain>
    </source>
</reference>
<keyword evidence="4" id="KW-1185">Reference proteome</keyword>
<feature type="region of interest" description="Disordered" evidence="1">
    <location>
        <begin position="1321"/>
        <end position="1340"/>
    </location>
</feature>
<protein>
    <recommendedName>
        <fullName evidence="2">Telomeric single stranded DNA binding POT1/Cdc13 domain-containing protein</fullName>
    </recommendedName>
</protein>
<feature type="region of interest" description="Disordered" evidence="1">
    <location>
        <begin position="218"/>
        <end position="368"/>
    </location>
</feature>
<dbReference type="Proteomes" id="UP001172155">
    <property type="component" value="Unassembled WGS sequence"/>
</dbReference>
<evidence type="ECO:0000256" key="1">
    <source>
        <dbReference type="SAM" id="MobiDB-lite"/>
    </source>
</evidence>
<dbReference type="Gene3D" id="2.40.50.140">
    <property type="entry name" value="Nucleic acid-binding proteins"/>
    <property type="match status" value="1"/>
</dbReference>
<feature type="compositionally biased region" description="Polar residues" evidence="1">
    <location>
        <begin position="1296"/>
        <end position="1306"/>
    </location>
</feature>
<evidence type="ECO:0000259" key="2">
    <source>
        <dbReference type="SMART" id="SM00976"/>
    </source>
</evidence>
<gene>
    <name evidence="3" type="ORF">B0T18DRAFT_388067</name>
</gene>
<feature type="compositionally biased region" description="Polar residues" evidence="1">
    <location>
        <begin position="991"/>
        <end position="1004"/>
    </location>
</feature>
<evidence type="ECO:0000313" key="4">
    <source>
        <dbReference type="Proteomes" id="UP001172155"/>
    </source>
</evidence>
<dbReference type="SUPFAM" id="SSF50249">
    <property type="entry name" value="Nucleic acid-binding proteins"/>
    <property type="match status" value="1"/>
</dbReference>
<accession>A0AA40F6G6</accession>
<name>A0AA40F6G6_9PEZI</name>
<dbReference type="InterPro" id="IPR012340">
    <property type="entry name" value="NA-bd_OB-fold"/>
</dbReference>
<dbReference type="GO" id="GO:0000723">
    <property type="term" value="P:telomere maintenance"/>
    <property type="evidence" value="ECO:0007669"/>
    <property type="project" value="InterPro"/>
</dbReference>
<feature type="compositionally biased region" description="Acidic residues" evidence="1">
    <location>
        <begin position="625"/>
        <end position="675"/>
    </location>
</feature>
<feature type="compositionally biased region" description="Polar residues" evidence="1">
    <location>
        <begin position="1086"/>
        <end position="1124"/>
    </location>
</feature>
<sequence>MATASAGSLFDGPLASLTLTPIAQLDPNLPDQPSRAVRGEVTITWPYNRVKNTIAFLLAEPDVRLRRAKGQVRVELHGPAAKAVADCGLGGGDQVQFSLDGADWAKDESPGRIPGARVDWQIQFAERLILQVKLGESGELKHIDIDHPGPELPVSAPLEPQPAADLSFPEIESPLPQGTPRAPKVADLAPNEYASPAFIKRARLSYGALYEDGLDIFEEDGGVKGKGRKRSRFGRESNAWRYSSQSPSPEPSSPVRDAMDEDKPPETPTASPKPLMMDEGVQTVGLDTIPTPESNESAEHIMTPAPIPTTKEASPVPPEPQGIQSESSQHDVQYRLEPEAQREASHADPESRPLNQAPPPDILPTNQEHSEHIPAHQGIPTTLFGAPRPGNPFSMFGTTAPTRMEPSSNLADQVRFGFSHIPQTPHVPKPPSDHNMSGFDDHGSSPYPEAFLNPPGPAQYADMDPYADLPEHNQVGESVDDTHMLMEPPSAGDADRVEWEIPAQTHYDSLDGLRFAPAALDGETEFLAEQHAYPFGAGSPAKVPEGFSSYGDPTHRPALYSEDEEASSTSKRPHVRHNEFVQNDETFDASQEAVAVDDDDDSIATDSNGEELEEGDYDQRKYNAPEDDEEGIPEEFTEEYDDEAVYDEDDADGESGEEEEGEEEDYESESHDEEVETRNFSAQPMRKPAPSSSAPVVIDLISDSEEDDEPTPVPARRAPSPKNQQASTPSQPPQPRANFIDPMLARAAAMAQNEVDKQALDGAQYLNGGQDRIQVVDFAHKPAATRDKGFQESVEDVDSGTDDTKQLPWGSHARLGNVDREVSALTSEPYVDDGESSKDGLFVKQPRGQAFEEEDTVESGDADSSDGDSDVGSAEADETNDQDLDDDAEMDGVDTDDQSENGIESGEDVEIGDASEADGEEDDENDNDNDEEEVEEEEDGVGTSGSYPLKSPTFPSDAMEVDEESAVDDVNGESEQLEQQLLSEADHHSTSKSGLATALPQQHRGNAAPATDASNADVGVEADIEPANRASTEEDEQSESKTAESRAVTPVQQDMAIEEVMVEERVTIEEEVTVEETFIVEQHQILDSSTSFEQSAGGASSRTLAETEPSFQFSTQENRASSPVESVDEQPAAELKATPTRRTRSMRPRNVDTVENVEADDSVASQSQACLDAEETQVDDDTKATGTPASVDMDRSGRQDVDSQASPRQETRATRKKRAAALAPPKSYDTRDDTEEQFTPQGSRRTRSSNAPPSPSVAVPSSPDISVQLARQSVAAKRSKKAAPEPLRSSPRVTRARSSSLQTSPHSPGFEDNSVSLARAALASPSKSKQTPEPEAGTASLKADLTKHLRSFRECISLKSLRTHVDEHPNVLAVVTSTPAEPVRAKGGPREYVMSFTVTDPSMAPTHVVEVQLYRPHKESLPVVQPGDAILLHKFQVKALSNKGFGLRSHTESAWAVFDVDDGPPQVKGPPVEDYNQYGDHMMTLRAWYASLDEAAKGKLEKANKKFEEAGTGK</sequence>
<feature type="compositionally biased region" description="Basic and acidic residues" evidence="1">
    <location>
        <begin position="328"/>
        <end position="351"/>
    </location>
</feature>
<feature type="domain" description="Telomeric single stranded DNA binding POT1/Cdc13" evidence="2">
    <location>
        <begin position="1355"/>
        <end position="1490"/>
    </location>
</feature>
<dbReference type="EMBL" id="JAUKUD010000002">
    <property type="protein sequence ID" value="KAK0752030.1"/>
    <property type="molecule type" value="Genomic_DNA"/>
</dbReference>
<feature type="compositionally biased region" description="Acidic residues" evidence="1">
    <location>
        <begin position="851"/>
        <end position="940"/>
    </location>
</feature>
<feature type="compositionally biased region" description="Low complexity" evidence="1">
    <location>
        <begin position="1248"/>
        <end position="1263"/>
    </location>
</feature>
<feature type="region of interest" description="Disordered" evidence="1">
    <location>
        <begin position="783"/>
        <end position="1055"/>
    </location>
</feature>
<feature type="region of interest" description="Disordered" evidence="1">
    <location>
        <begin position="544"/>
        <end position="739"/>
    </location>
</feature>
<feature type="region of interest" description="Disordered" evidence="1">
    <location>
        <begin position="146"/>
        <end position="184"/>
    </location>
</feature>